<keyword evidence="2" id="KW-0808">Transferase</keyword>
<dbReference type="SUPFAM" id="SSF56112">
    <property type="entry name" value="Protein kinase-like (PK-like)"/>
    <property type="match status" value="2"/>
</dbReference>
<feature type="region of interest" description="Disordered" evidence="6">
    <location>
        <begin position="519"/>
        <end position="629"/>
    </location>
</feature>
<evidence type="ECO:0000256" key="2">
    <source>
        <dbReference type="ARBA" id="ARBA00022679"/>
    </source>
</evidence>
<dbReference type="PROSITE" id="PS50011">
    <property type="entry name" value="PROTEIN_KINASE_DOM"/>
    <property type="match status" value="1"/>
</dbReference>
<dbReference type="PROSITE" id="PS00108">
    <property type="entry name" value="PROTEIN_KINASE_ST"/>
    <property type="match status" value="2"/>
</dbReference>
<dbReference type="SUPFAM" id="SSF50156">
    <property type="entry name" value="PDZ domain-like"/>
    <property type="match status" value="1"/>
</dbReference>
<dbReference type="InterPro" id="IPR008271">
    <property type="entry name" value="Ser/Thr_kinase_AS"/>
</dbReference>
<dbReference type="Pfam" id="PF00069">
    <property type="entry name" value="Pkinase"/>
    <property type="match status" value="2"/>
</dbReference>
<dbReference type="GO" id="GO:0005634">
    <property type="term" value="C:nucleus"/>
    <property type="evidence" value="ECO:0007669"/>
    <property type="project" value="TreeGrafter"/>
</dbReference>
<feature type="domain" description="Protein kinase" evidence="7">
    <location>
        <begin position="881"/>
        <end position="1151"/>
    </location>
</feature>
<dbReference type="CDD" id="cd00136">
    <property type="entry name" value="PDZ_canonical"/>
    <property type="match status" value="1"/>
</dbReference>
<dbReference type="InterPro" id="IPR050494">
    <property type="entry name" value="Ser_Thr_dual-spec_kinase"/>
</dbReference>
<dbReference type="InterPro" id="IPR001478">
    <property type="entry name" value="PDZ"/>
</dbReference>
<dbReference type="InterPro" id="IPR000719">
    <property type="entry name" value="Prot_kinase_dom"/>
</dbReference>
<dbReference type="AlphaFoldDB" id="A0A3Q0H9V6"/>
<keyword evidence="1" id="KW-0723">Serine/threonine-protein kinase</keyword>
<dbReference type="Pfam" id="PF00595">
    <property type="entry name" value="PDZ"/>
    <property type="match status" value="1"/>
</dbReference>
<dbReference type="KEGG" id="asn:102373748"/>
<gene>
    <name evidence="10" type="primary">LOC102373748</name>
</gene>
<feature type="region of interest" description="Disordered" evidence="6">
    <location>
        <begin position="431"/>
        <end position="471"/>
    </location>
</feature>
<reference evidence="10" key="1">
    <citation type="submission" date="2025-08" db="UniProtKB">
        <authorList>
            <consortium name="RefSeq"/>
        </authorList>
    </citation>
    <scope>IDENTIFICATION</scope>
</reference>
<feature type="domain" description="PDZ" evidence="8">
    <location>
        <begin position="13"/>
        <end position="80"/>
    </location>
</feature>
<proteinExistence type="predicted"/>
<feature type="region of interest" description="Disordered" evidence="6">
    <location>
        <begin position="164"/>
        <end position="185"/>
    </location>
</feature>
<dbReference type="PANTHER" id="PTHR24058:SF46">
    <property type="entry name" value="HOMEODOMAIN-INTERACTING PROTEIN KINASE 4"/>
    <property type="match status" value="1"/>
</dbReference>
<dbReference type="GeneID" id="102373748"/>
<dbReference type="Gene3D" id="2.30.42.10">
    <property type="match status" value="1"/>
</dbReference>
<evidence type="ECO:0000256" key="3">
    <source>
        <dbReference type="ARBA" id="ARBA00022741"/>
    </source>
</evidence>
<evidence type="ECO:0000313" key="10">
    <source>
        <dbReference type="RefSeq" id="XP_025068841.1"/>
    </source>
</evidence>
<sequence length="1151" mass="122467">MEPAAAAAPELVEVILETEPEAGVRGIGLSGGGKQGLFVAQLLEGSPAAKALNLREGDQLLSARVSFENVRYEDALRILQCAEPYQVSFCLKRTVPSAHVGSGPGGLELKGPKAKVAKLAVGVRPVDVELPLPKGKVEPAPVPEPAKLELPDVTVQVPKLGLPKLGGRAQEGAAERESPKLKAKGPKIKLPSFGLSLREPKAEAEPGAAEGKARLPALKMPSIDIAVPRAADVELPPAPDVRLPTAKLEMPGPEGPEVKFKLPQVSLPKLELAGKVELEPEPEPGALELLAGKIGMPKLDLSVPGLQPVGVELPAAPELGIAVPEPRVEVALRSAKGPERVVEVAPVRLSFPSVKVPSLEVDLPHIAGVEYREAVVPEPPSLPLRVPKVDLALGRETKEVEGPDASVQLPAVKLSAVEIAVPTLPGLDIEPGVPEAKPKSPKFSLPKFPRGRKEPEPEPEPGAKGAKLKMPKLGLSFSKAKPGTEGDGESLELEGKAGAKLPGVEIAAPCADVAVGLPGSRGATPDTSLEAPDGKLKMPKISLPKFGGKGRDGELEPEPEEPGREAKLKMPKFKMPSFAGKRDTEGAGAATPEPEGRLLKGEAGSGSSFLKMPKLMGRGGGGAETEAKGARFQVPELELSAPGAAVQTAPGAAGKGDAADGEAGRRAKVKLPKFGLALTKGVQEGDKDAKVKGRKGTFALGKAKEAEAASGLLEGDADAGDGRAKGLRLKLTPGFGLSLAKAKAAAEVNGLEGDADKGARLRLPKLGFSKGEGPGLPDGARLGRVKLPRVELAGGTRRDPDPEPVDPCTNNTLSPQLLLKLLRALARLDPEAAHVVRFHEGFQAGGKCYLVFELLEKNLFDFQKENGFAPLPVRHIRTVTAQVLRALAKLKELAVIHADLKPENIMLVDQARRPFRVKVIDFGSASFFPEVRYVREPYIQSRFYRAPEVLLGLPFCEKVDLKLLRALARLDPEAAHVVRFHEGFQAGGKCYLVFELLEKNLFDFQKENGFAPLPVRHIRTVTAQVLRALAKLKELAVIHADLKPENIMLVDQARRPFRVKVIDFGSASFFPEVRYVREPYIQSRFYRAPEVLLGLPFCEKVDVWSLGCVAAEARPEPPVPSSSAWLGPEACLPEQGSPGMFPYRHHVASHQ</sequence>
<dbReference type="InterPro" id="IPR011009">
    <property type="entry name" value="Kinase-like_dom_sf"/>
</dbReference>
<dbReference type="Gene3D" id="3.30.200.20">
    <property type="entry name" value="Phosphorylase Kinase, domain 1"/>
    <property type="match status" value="1"/>
</dbReference>
<dbReference type="STRING" id="38654.A0A3Q0H9V6"/>
<dbReference type="GO" id="GO:0004674">
    <property type="term" value="F:protein serine/threonine kinase activity"/>
    <property type="evidence" value="ECO:0007669"/>
    <property type="project" value="UniProtKB-KW"/>
</dbReference>
<dbReference type="InParanoid" id="A0A3Q0H9V6"/>
<evidence type="ECO:0000256" key="1">
    <source>
        <dbReference type="ARBA" id="ARBA00022527"/>
    </source>
</evidence>
<feature type="region of interest" description="Disordered" evidence="6">
    <location>
        <begin position="644"/>
        <end position="664"/>
    </location>
</feature>
<keyword evidence="3" id="KW-0547">Nucleotide-binding</keyword>
<evidence type="ECO:0000259" key="8">
    <source>
        <dbReference type="PROSITE" id="PS50106"/>
    </source>
</evidence>
<dbReference type="SMART" id="SM00220">
    <property type="entry name" value="S_TKc"/>
    <property type="match status" value="1"/>
</dbReference>
<dbReference type="GO" id="GO:0005737">
    <property type="term" value="C:cytoplasm"/>
    <property type="evidence" value="ECO:0007669"/>
    <property type="project" value="TreeGrafter"/>
</dbReference>
<accession>A0A3Q0H9V6</accession>
<keyword evidence="9" id="KW-1185">Reference proteome</keyword>
<organism evidence="9 10">
    <name type="scientific">Alligator sinensis</name>
    <name type="common">Chinese alligator</name>
    <dbReference type="NCBI Taxonomy" id="38654"/>
    <lineage>
        <taxon>Eukaryota</taxon>
        <taxon>Metazoa</taxon>
        <taxon>Chordata</taxon>
        <taxon>Craniata</taxon>
        <taxon>Vertebrata</taxon>
        <taxon>Euteleostomi</taxon>
        <taxon>Archelosauria</taxon>
        <taxon>Archosauria</taxon>
        <taxon>Crocodylia</taxon>
        <taxon>Alligatoridae</taxon>
        <taxon>Alligatorinae</taxon>
        <taxon>Alligator</taxon>
    </lineage>
</organism>
<dbReference type="SMART" id="SM00228">
    <property type="entry name" value="PDZ"/>
    <property type="match status" value="1"/>
</dbReference>
<dbReference type="GO" id="GO:0004713">
    <property type="term" value="F:protein tyrosine kinase activity"/>
    <property type="evidence" value="ECO:0007669"/>
    <property type="project" value="TreeGrafter"/>
</dbReference>
<dbReference type="GO" id="GO:0005524">
    <property type="term" value="F:ATP binding"/>
    <property type="evidence" value="ECO:0007669"/>
    <property type="project" value="UniProtKB-KW"/>
</dbReference>
<evidence type="ECO:0000313" key="9">
    <source>
        <dbReference type="Proteomes" id="UP000189705"/>
    </source>
</evidence>
<keyword evidence="5" id="KW-0067">ATP-binding</keyword>
<dbReference type="RefSeq" id="XP_025068841.1">
    <property type="nucleotide sequence ID" value="XM_025213056.1"/>
</dbReference>
<evidence type="ECO:0000256" key="4">
    <source>
        <dbReference type="ARBA" id="ARBA00022777"/>
    </source>
</evidence>
<keyword evidence="4" id="KW-0418">Kinase</keyword>
<name>A0A3Q0H9V6_ALLSI</name>
<dbReference type="InterPro" id="IPR036034">
    <property type="entry name" value="PDZ_sf"/>
</dbReference>
<evidence type="ECO:0000256" key="6">
    <source>
        <dbReference type="SAM" id="MobiDB-lite"/>
    </source>
</evidence>
<dbReference type="Proteomes" id="UP000189705">
    <property type="component" value="Unplaced"/>
</dbReference>
<evidence type="ECO:0000256" key="5">
    <source>
        <dbReference type="ARBA" id="ARBA00022840"/>
    </source>
</evidence>
<evidence type="ECO:0000259" key="7">
    <source>
        <dbReference type="PROSITE" id="PS50011"/>
    </source>
</evidence>
<dbReference type="PANTHER" id="PTHR24058">
    <property type="entry name" value="DUAL SPECIFICITY PROTEIN KINASE"/>
    <property type="match status" value="1"/>
</dbReference>
<dbReference type="Gene3D" id="1.10.510.10">
    <property type="entry name" value="Transferase(Phosphotransferase) domain 1"/>
    <property type="match status" value="2"/>
</dbReference>
<dbReference type="PROSITE" id="PS50106">
    <property type="entry name" value="PDZ"/>
    <property type="match status" value="1"/>
</dbReference>
<protein>
    <submittedName>
        <fullName evidence="10">Periaxin</fullName>
    </submittedName>
</protein>